<dbReference type="Proteomes" id="UP001386955">
    <property type="component" value="Unassembled WGS sequence"/>
</dbReference>
<protein>
    <submittedName>
        <fullName evidence="1">Uncharacterized protein</fullName>
    </submittedName>
</protein>
<proteinExistence type="predicted"/>
<name>A0AAN9NV39_PSOTE</name>
<evidence type="ECO:0000313" key="2">
    <source>
        <dbReference type="Proteomes" id="UP001386955"/>
    </source>
</evidence>
<dbReference type="EMBL" id="JAYMYS010000017">
    <property type="protein sequence ID" value="KAK7379676.1"/>
    <property type="molecule type" value="Genomic_DNA"/>
</dbReference>
<sequence length="162" mass="18500">MLKDPSSSRQLRAMEVVEDTWLQGKGESGLGPLGKLLLFVHISETLKCVKDVWLNGNLQEHIQGISVPTSPSEDPDSWCWWDNLDNNYTTRAGYSWLQEQHTKTRDREPGAIGWVVFSAEMSWFGYPGGINCHLKRTISKKSRIFSSRIEKSILRMCSKKPM</sequence>
<keyword evidence="2" id="KW-1185">Reference proteome</keyword>
<gene>
    <name evidence="1" type="ORF">VNO78_34365</name>
</gene>
<accession>A0AAN9NV39</accession>
<reference evidence="1 2" key="1">
    <citation type="submission" date="2024-01" db="EMBL/GenBank/DDBJ databases">
        <title>The genomes of 5 underutilized Papilionoideae crops provide insights into root nodulation and disease resistanc.</title>
        <authorList>
            <person name="Jiang F."/>
        </authorList>
    </citation>
    <scope>NUCLEOTIDE SEQUENCE [LARGE SCALE GENOMIC DNA]</scope>
    <source>
        <strain evidence="1">DUOXIRENSHENG_FW03</strain>
        <tissue evidence="1">Leaves</tissue>
    </source>
</reference>
<dbReference type="AlphaFoldDB" id="A0AAN9NV39"/>
<organism evidence="1 2">
    <name type="scientific">Psophocarpus tetragonolobus</name>
    <name type="common">Winged bean</name>
    <name type="synonym">Dolichos tetragonolobus</name>
    <dbReference type="NCBI Taxonomy" id="3891"/>
    <lineage>
        <taxon>Eukaryota</taxon>
        <taxon>Viridiplantae</taxon>
        <taxon>Streptophyta</taxon>
        <taxon>Embryophyta</taxon>
        <taxon>Tracheophyta</taxon>
        <taxon>Spermatophyta</taxon>
        <taxon>Magnoliopsida</taxon>
        <taxon>eudicotyledons</taxon>
        <taxon>Gunneridae</taxon>
        <taxon>Pentapetalae</taxon>
        <taxon>rosids</taxon>
        <taxon>fabids</taxon>
        <taxon>Fabales</taxon>
        <taxon>Fabaceae</taxon>
        <taxon>Papilionoideae</taxon>
        <taxon>50 kb inversion clade</taxon>
        <taxon>NPAAA clade</taxon>
        <taxon>indigoferoid/millettioid clade</taxon>
        <taxon>Phaseoleae</taxon>
        <taxon>Psophocarpus</taxon>
    </lineage>
</organism>
<comment type="caution">
    <text evidence="1">The sequence shown here is derived from an EMBL/GenBank/DDBJ whole genome shotgun (WGS) entry which is preliminary data.</text>
</comment>
<evidence type="ECO:0000313" key="1">
    <source>
        <dbReference type="EMBL" id="KAK7379676.1"/>
    </source>
</evidence>